<evidence type="ECO:0000313" key="3">
    <source>
        <dbReference type="Proteomes" id="UP001530315"/>
    </source>
</evidence>
<protein>
    <submittedName>
        <fullName evidence="2">Uncharacterized protein</fullName>
    </submittedName>
</protein>
<proteinExistence type="predicted"/>
<reference evidence="2 3" key="1">
    <citation type="submission" date="2024-10" db="EMBL/GenBank/DDBJ databases">
        <title>Updated reference genomes for cyclostephanoid diatoms.</title>
        <authorList>
            <person name="Roberts W.R."/>
            <person name="Alverson A.J."/>
        </authorList>
    </citation>
    <scope>NUCLEOTIDE SEQUENCE [LARGE SCALE GENOMIC DNA]</scope>
    <source>
        <strain evidence="2 3">AJA276-08</strain>
    </source>
</reference>
<gene>
    <name evidence="2" type="ORF">ACHAW5_007967</name>
</gene>
<evidence type="ECO:0000313" key="2">
    <source>
        <dbReference type="EMBL" id="KAL3768304.1"/>
    </source>
</evidence>
<dbReference type="InterPro" id="IPR018247">
    <property type="entry name" value="EF_Hand_1_Ca_BS"/>
</dbReference>
<accession>A0ABD3MWH8</accession>
<keyword evidence="3" id="KW-1185">Reference proteome</keyword>
<name>A0ABD3MWH8_9STRA</name>
<evidence type="ECO:0000256" key="1">
    <source>
        <dbReference type="SAM" id="MobiDB-lite"/>
    </source>
</evidence>
<dbReference type="InterPro" id="IPR023213">
    <property type="entry name" value="CAT-like_dom_sf"/>
</dbReference>
<dbReference type="EMBL" id="JALLAZ020001681">
    <property type="protein sequence ID" value="KAL3768304.1"/>
    <property type="molecule type" value="Genomic_DNA"/>
</dbReference>
<dbReference type="Gene3D" id="3.30.559.10">
    <property type="entry name" value="Chloramphenicol acetyltransferase-like domain"/>
    <property type="match status" value="1"/>
</dbReference>
<dbReference type="PROSITE" id="PS00018">
    <property type="entry name" value="EF_HAND_1"/>
    <property type="match status" value="1"/>
</dbReference>
<sequence length="524" mass="58774">MRHIKPLFVSLWGRPLLKSQSAVDPTQRSIMDPTRVLKISNFPTLPDIDAPHGARAIPPRTDATSSDNAGADSSSYLIHKGRAVEMIKRCVSIEGLTLSKGWTAEATQAFILAIEAVVRANPILTGKLIEEKNQPWHWIRHGNLRIIPNAFPPEKHSFVTVVDPPPDMATPGQAMQDEMTGDESAKDLFRYVQSNVAEYLLGEASFSSDQIRDGSPLFAAKIMDFGDGYAAYSVRLSHAIGDGTTYFQLVSQISSFMNGLTPSKIDWDNPLKATHEIYPENFSERDYQRSYGLPFGWGLFKNLRTLSKRKCRYLLLSKEKIAKKKKVLQQTDADDGGSISANDIIMSCLCEMCGSSDIFAFDRSVRGIKEGVSKSSAGNFFWEIPFEREHGKSPFEIRNILSSDEGSYFATDGVPLMPFLNGRVGRITSLASITRHQTTFPGTESICQFPSASFIKDLPLDVAVIFRFDKVRRVLSDISVFHFCKYREPISYFFRQTSTIQNHWGVMHNFRKVNKSPLLEEIMA</sequence>
<comment type="caution">
    <text evidence="2">The sequence shown here is derived from an EMBL/GenBank/DDBJ whole genome shotgun (WGS) entry which is preliminary data.</text>
</comment>
<dbReference type="AlphaFoldDB" id="A0ABD3MWH8"/>
<dbReference type="Proteomes" id="UP001530315">
    <property type="component" value="Unassembled WGS sequence"/>
</dbReference>
<feature type="compositionally biased region" description="Polar residues" evidence="1">
    <location>
        <begin position="62"/>
        <end position="72"/>
    </location>
</feature>
<feature type="region of interest" description="Disordered" evidence="1">
    <location>
        <begin position="49"/>
        <end position="72"/>
    </location>
</feature>
<organism evidence="2 3">
    <name type="scientific">Stephanodiscus triporus</name>
    <dbReference type="NCBI Taxonomy" id="2934178"/>
    <lineage>
        <taxon>Eukaryota</taxon>
        <taxon>Sar</taxon>
        <taxon>Stramenopiles</taxon>
        <taxon>Ochrophyta</taxon>
        <taxon>Bacillariophyta</taxon>
        <taxon>Coscinodiscophyceae</taxon>
        <taxon>Thalassiosirophycidae</taxon>
        <taxon>Stephanodiscales</taxon>
        <taxon>Stephanodiscaceae</taxon>
        <taxon>Stephanodiscus</taxon>
    </lineage>
</organism>